<dbReference type="Proteomes" id="UP000290975">
    <property type="component" value="Unassembled WGS sequence"/>
</dbReference>
<evidence type="ECO:0000259" key="3">
    <source>
        <dbReference type="Pfam" id="PF25989"/>
    </source>
</evidence>
<dbReference type="PROSITE" id="PS51257">
    <property type="entry name" value="PROKAR_LIPOPROTEIN"/>
    <property type="match status" value="1"/>
</dbReference>
<dbReference type="GO" id="GO:1990281">
    <property type="term" value="C:efflux pump complex"/>
    <property type="evidence" value="ECO:0007669"/>
    <property type="project" value="TreeGrafter"/>
</dbReference>
<comment type="similarity">
    <text evidence="1">Belongs to the membrane fusion protein (MFP) (TC 8.A.1) family.</text>
</comment>
<gene>
    <name evidence="4" type="ORF">MBESOW_P2227</name>
</gene>
<feature type="signal peptide" evidence="2">
    <location>
        <begin position="1"/>
        <end position="22"/>
    </location>
</feature>
<proteinExistence type="inferred from homology"/>
<organism evidence="4 5">
    <name type="scientific">Sphingobium xenophagum</name>
    <dbReference type="NCBI Taxonomy" id="121428"/>
    <lineage>
        <taxon>Bacteria</taxon>
        <taxon>Pseudomonadati</taxon>
        <taxon>Pseudomonadota</taxon>
        <taxon>Alphaproteobacteria</taxon>
        <taxon>Sphingomonadales</taxon>
        <taxon>Sphingomonadaceae</taxon>
        <taxon>Sphingobium</taxon>
    </lineage>
</organism>
<name>A0A401J2V6_SPHXE</name>
<dbReference type="EMBL" id="BBQY01000009">
    <property type="protein sequence ID" value="GBH30971.1"/>
    <property type="molecule type" value="Genomic_DNA"/>
</dbReference>
<reference evidence="4 5" key="1">
    <citation type="submission" date="2014-12" db="EMBL/GenBank/DDBJ databases">
        <title>Whole genome sequencing of Sphingobium xenophagum OW59.</title>
        <authorList>
            <person name="Ohta Y."/>
            <person name="Nishi S."/>
            <person name="Hatada Y."/>
        </authorList>
    </citation>
    <scope>NUCLEOTIDE SEQUENCE [LARGE SCALE GENOMIC DNA]</scope>
    <source>
        <strain evidence="4 5">OW59</strain>
    </source>
</reference>
<dbReference type="InterPro" id="IPR006143">
    <property type="entry name" value="RND_pump_MFP"/>
</dbReference>
<keyword evidence="5" id="KW-1185">Reference proteome</keyword>
<dbReference type="Gene3D" id="2.40.30.170">
    <property type="match status" value="1"/>
</dbReference>
<feature type="domain" description="YknX-like C-terminal permuted SH3-like" evidence="3">
    <location>
        <begin position="269"/>
        <end position="336"/>
    </location>
</feature>
<dbReference type="Pfam" id="PF25989">
    <property type="entry name" value="YknX_C"/>
    <property type="match status" value="1"/>
</dbReference>
<evidence type="ECO:0000256" key="1">
    <source>
        <dbReference type="ARBA" id="ARBA00009477"/>
    </source>
</evidence>
<dbReference type="AlphaFoldDB" id="A0A401J2V6"/>
<dbReference type="NCBIfam" id="TIGR01730">
    <property type="entry name" value="RND_mfp"/>
    <property type="match status" value="1"/>
</dbReference>
<evidence type="ECO:0000313" key="4">
    <source>
        <dbReference type="EMBL" id="GBH30971.1"/>
    </source>
</evidence>
<dbReference type="InterPro" id="IPR058637">
    <property type="entry name" value="YknX-like_C"/>
</dbReference>
<protein>
    <recommendedName>
        <fullName evidence="3">YknX-like C-terminal permuted SH3-like domain-containing protein</fullName>
    </recommendedName>
</protein>
<dbReference type="Gene3D" id="2.40.50.100">
    <property type="match status" value="1"/>
</dbReference>
<accession>A0A401J2V6</accession>
<comment type="caution">
    <text evidence="4">The sequence shown here is derived from an EMBL/GenBank/DDBJ whole genome shotgun (WGS) entry which is preliminary data.</text>
</comment>
<dbReference type="Gene3D" id="1.10.287.470">
    <property type="entry name" value="Helix hairpin bin"/>
    <property type="match status" value="1"/>
</dbReference>
<dbReference type="PANTHER" id="PTHR30469">
    <property type="entry name" value="MULTIDRUG RESISTANCE PROTEIN MDTA"/>
    <property type="match status" value="1"/>
</dbReference>
<dbReference type="GO" id="GO:0015562">
    <property type="term" value="F:efflux transmembrane transporter activity"/>
    <property type="evidence" value="ECO:0007669"/>
    <property type="project" value="TreeGrafter"/>
</dbReference>
<dbReference type="SUPFAM" id="SSF111369">
    <property type="entry name" value="HlyD-like secretion proteins"/>
    <property type="match status" value="1"/>
</dbReference>
<keyword evidence="2" id="KW-0732">Signal</keyword>
<feature type="chain" id="PRO_5019559993" description="YknX-like C-terminal permuted SH3-like domain-containing protein" evidence="2">
    <location>
        <begin position="23"/>
        <end position="338"/>
    </location>
</feature>
<evidence type="ECO:0000256" key="2">
    <source>
        <dbReference type="SAM" id="SignalP"/>
    </source>
</evidence>
<dbReference type="PANTHER" id="PTHR30469:SF15">
    <property type="entry name" value="HLYD FAMILY OF SECRETION PROTEINS"/>
    <property type="match status" value="1"/>
</dbReference>
<dbReference type="Gene3D" id="2.40.420.20">
    <property type="match status" value="1"/>
</dbReference>
<evidence type="ECO:0000313" key="5">
    <source>
        <dbReference type="Proteomes" id="UP000290975"/>
    </source>
</evidence>
<sequence>MEVKTIVTVMALMLLAACSSSPQEDSAQPTALVTLATVGRQAVGETIRLYGVADSGPGERADLFAPIEARFVAIDAPVGSAVRQGQAIVRLTPGPTTMLYMAKARSDAQAANAAYARAVRMRGDGLMSDADVETARAAKAGAEATVASLTGRSLTLRAPRAGYVESITGTPGDLFPAGTSVVTISGTGAIRARFGIDPALVGNLHIGTAIAIRTAGSSRVIPARLSAVDPMVDPQTKLATAYADLPAGPAFRPGETLTGEAKMQGSGDALAIPYAALLDDAGQPFVFVVIKGTAHRRDIVTGSSDGAVIAVARGLSSGDKVVVEGGTALDDGMRVRLR</sequence>